<reference evidence="1 2" key="1">
    <citation type="submission" date="2020-03" db="EMBL/GenBank/DDBJ databases">
        <title>WGS of the type strain of Planosporangium spp.</title>
        <authorList>
            <person name="Thawai C."/>
        </authorList>
    </citation>
    <scope>NUCLEOTIDE SEQUENCE [LARGE SCALE GENOMIC DNA]</scope>
    <source>
        <strain evidence="1 2">TBRC 5610</strain>
    </source>
</reference>
<keyword evidence="2" id="KW-1185">Reference proteome</keyword>
<evidence type="ECO:0008006" key="3">
    <source>
        <dbReference type="Google" id="ProtNLM"/>
    </source>
</evidence>
<organism evidence="1 2">
    <name type="scientific">Planosporangium thailandense</name>
    <dbReference type="NCBI Taxonomy" id="765197"/>
    <lineage>
        <taxon>Bacteria</taxon>
        <taxon>Bacillati</taxon>
        <taxon>Actinomycetota</taxon>
        <taxon>Actinomycetes</taxon>
        <taxon>Micromonosporales</taxon>
        <taxon>Micromonosporaceae</taxon>
        <taxon>Planosporangium</taxon>
    </lineage>
</organism>
<dbReference type="Gene3D" id="2.40.30.10">
    <property type="entry name" value="Translation factors"/>
    <property type="match status" value="1"/>
</dbReference>
<accession>A0ABX0Y490</accession>
<dbReference type="InterPro" id="IPR017938">
    <property type="entry name" value="Riboflavin_synthase-like_b-brl"/>
</dbReference>
<dbReference type="Proteomes" id="UP000722989">
    <property type="component" value="Unassembled WGS sequence"/>
</dbReference>
<comment type="caution">
    <text evidence="1">The sequence shown here is derived from an EMBL/GenBank/DDBJ whole genome shotgun (WGS) entry which is preliminary data.</text>
</comment>
<protein>
    <recommendedName>
        <fullName evidence="3">FAD-binding FR-type domain-containing protein</fullName>
    </recommendedName>
</protein>
<name>A0ABX0Y490_9ACTN</name>
<dbReference type="RefSeq" id="WP_167928073.1">
    <property type="nucleotide sequence ID" value="NZ_JAATVY010000026.1"/>
</dbReference>
<proteinExistence type="predicted"/>
<dbReference type="EMBL" id="JAATVY010000026">
    <property type="protein sequence ID" value="NJC73168.1"/>
    <property type="molecule type" value="Genomic_DNA"/>
</dbReference>
<sequence length="89" mass="9545">MHDPEIPGFGTTTRNYSISCAPGRDYYRISVKREGLPGEAPYAPPGLASNYLHDEVGPGSVLRVNARRAISPSTRRVTGRLRCSAAASA</sequence>
<gene>
    <name evidence="1" type="ORF">HC031_26120</name>
</gene>
<evidence type="ECO:0000313" key="2">
    <source>
        <dbReference type="Proteomes" id="UP000722989"/>
    </source>
</evidence>
<dbReference type="SUPFAM" id="SSF63380">
    <property type="entry name" value="Riboflavin synthase domain-like"/>
    <property type="match status" value="1"/>
</dbReference>
<evidence type="ECO:0000313" key="1">
    <source>
        <dbReference type="EMBL" id="NJC73168.1"/>
    </source>
</evidence>